<comment type="similarity">
    <text evidence="1">Belongs to the peptidase C40 family.</text>
</comment>
<keyword evidence="9" id="KW-1185">Reference proteome</keyword>
<evidence type="ECO:0000313" key="9">
    <source>
        <dbReference type="Proteomes" id="UP001268542"/>
    </source>
</evidence>
<dbReference type="Proteomes" id="UP001268542">
    <property type="component" value="Unassembled WGS sequence"/>
</dbReference>
<reference evidence="8 9" key="1">
    <citation type="submission" date="2023-08" db="EMBL/GenBank/DDBJ databases">
        <title>Nocardioides seae sp. nov., a bacterium isolated from a soil.</title>
        <authorList>
            <person name="Wang X."/>
        </authorList>
    </citation>
    <scope>NUCLEOTIDE SEQUENCE [LARGE SCALE GENOMIC DNA]</scope>
    <source>
        <strain evidence="8 9">YZH12</strain>
    </source>
</reference>
<evidence type="ECO:0000313" key="8">
    <source>
        <dbReference type="EMBL" id="MDT9593795.1"/>
    </source>
</evidence>
<dbReference type="InterPro" id="IPR051794">
    <property type="entry name" value="PG_Endopeptidase_C40"/>
</dbReference>
<dbReference type="PROSITE" id="PS51935">
    <property type="entry name" value="NLPC_P60"/>
    <property type="match status" value="1"/>
</dbReference>
<dbReference type="PANTHER" id="PTHR47359">
    <property type="entry name" value="PEPTIDOGLYCAN DL-ENDOPEPTIDASE CWLO"/>
    <property type="match status" value="1"/>
</dbReference>
<protein>
    <submittedName>
        <fullName evidence="8">NlpC/P60 family protein</fullName>
    </submittedName>
</protein>
<evidence type="ECO:0000256" key="6">
    <source>
        <dbReference type="SAM" id="SignalP"/>
    </source>
</evidence>
<dbReference type="InterPro" id="IPR000064">
    <property type="entry name" value="NLP_P60_dom"/>
</dbReference>
<feature type="coiled-coil region" evidence="5">
    <location>
        <begin position="33"/>
        <end position="74"/>
    </location>
</feature>
<keyword evidence="5" id="KW-0175">Coiled coil</keyword>
<dbReference type="Pfam" id="PF00877">
    <property type="entry name" value="NLPC_P60"/>
    <property type="match status" value="1"/>
</dbReference>
<comment type="caution">
    <text evidence="8">The sequence shown here is derived from an EMBL/GenBank/DDBJ whole genome shotgun (WGS) entry which is preliminary data.</text>
</comment>
<proteinExistence type="inferred from homology"/>
<dbReference type="InterPro" id="IPR038765">
    <property type="entry name" value="Papain-like_cys_pep_sf"/>
</dbReference>
<feature type="signal peptide" evidence="6">
    <location>
        <begin position="1"/>
        <end position="29"/>
    </location>
</feature>
<dbReference type="Gene3D" id="3.90.1720.10">
    <property type="entry name" value="endopeptidase domain like (from Nostoc punctiforme)"/>
    <property type="match status" value="1"/>
</dbReference>
<evidence type="ECO:0000256" key="4">
    <source>
        <dbReference type="ARBA" id="ARBA00022807"/>
    </source>
</evidence>
<dbReference type="RefSeq" id="WP_315733289.1">
    <property type="nucleotide sequence ID" value="NZ_JAVYII010000005.1"/>
</dbReference>
<feature type="coiled-coil region" evidence="5">
    <location>
        <begin position="159"/>
        <end position="193"/>
    </location>
</feature>
<dbReference type="SUPFAM" id="SSF54001">
    <property type="entry name" value="Cysteine proteinases"/>
    <property type="match status" value="1"/>
</dbReference>
<keyword evidence="4" id="KW-0788">Thiol protease</keyword>
<evidence type="ECO:0000259" key="7">
    <source>
        <dbReference type="PROSITE" id="PS51935"/>
    </source>
</evidence>
<name>A0ABU3PX36_9ACTN</name>
<dbReference type="EMBL" id="JAVYII010000005">
    <property type="protein sequence ID" value="MDT9593795.1"/>
    <property type="molecule type" value="Genomic_DNA"/>
</dbReference>
<sequence length="336" mass="35186">MRNGRKRFTAGLATAAVLGIAFVPSSAQAEPDIDDVRTQVEELYHSAEQASERRNDAHIELERLEGELSVLQADEAAQSEGFESVRGQVADAVVSQSQGASVAPVTEAVLSGNTQDFLSELSTLSTYNDVQGRIVSTYTTELASLQIRREATQERVDRIAEVEAQAQAESDAIDEQVAEAEALLATLEAEEAATVLASEGTSDPVEAAEVAETATSNAAVSGSVSAVLDYALAQVGKSYVYGASGPNSFDCSGLTSMAWAQAGVSLPRSSKAQYSAGTKVSRSELQPGDLVFYYSPISHVGIYIGDGQIVHAANPRTGVEVTSVGSMPYSGAVRPG</sequence>
<keyword evidence="6" id="KW-0732">Signal</keyword>
<evidence type="ECO:0000256" key="5">
    <source>
        <dbReference type="SAM" id="Coils"/>
    </source>
</evidence>
<accession>A0ABU3PX36</accession>
<keyword evidence="3" id="KW-0378">Hydrolase</keyword>
<organism evidence="8 9">
    <name type="scientific">Nocardioides imazamoxiresistens</name>
    <dbReference type="NCBI Taxonomy" id="3231893"/>
    <lineage>
        <taxon>Bacteria</taxon>
        <taxon>Bacillati</taxon>
        <taxon>Actinomycetota</taxon>
        <taxon>Actinomycetes</taxon>
        <taxon>Propionibacteriales</taxon>
        <taxon>Nocardioidaceae</taxon>
        <taxon>Nocardioides</taxon>
    </lineage>
</organism>
<feature type="chain" id="PRO_5046825736" evidence="6">
    <location>
        <begin position="30"/>
        <end position="336"/>
    </location>
</feature>
<evidence type="ECO:0000256" key="3">
    <source>
        <dbReference type="ARBA" id="ARBA00022801"/>
    </source>
</evidence>
<feature type="domain" description="NlpC/P60" evidence="7">
    <location>
        <begin position="221"/>
        <end position="336"/>
    </location>
</feature>
<evidence type="ECO:0000256" key="2">
    <source>
        <dbReference type="ARBA" id="ARBA00022670"/>
    </source>
</evidence>
<keyword evidence="2" id="KW-0645">Protease</keyword>
<gene>
    <name evidence="8" type="ORF">RDV89_12000</name>
</gene>
<evidence type="ECO:0000256" key="1">
    <source>
        <dbReference type="ARBA" id="ARBA00007074"/>
    </source>
</evidence>
<dbReference type="PANTHER" id="PTHR47359:SF3">
    <property type="entry name" value="NLP_P60 DOMAIN-CONTAINING PROTEIN-RELATED"/>
    <property type="match status" value="1"/>
</dbReference>